<dbReference type="Proteomes" id="UP000054695">
    <property type="component" value="Unassembled WGS sequence"/>
</dbReference>
<comment type="caution">
    <text evidence="1">The sequence shown here is derived from an EMBL/GenBank/DDBJ whole genome shotgun (WGS) entry which is preliminary data.</text>
</comment>
<dbReference type="Gene3D" id="1.25.10.10">
    <property type="entry name" value="Leucine-rich Repeat Variant"/>
    <property type="match status" value="1"/>
</dbReference>
<dbReference type="InterPro" id="IPR016024">
    <property type="entry name" value="ARM-type_fold"/>
</dbReference>
<gene>
    <name evidence="1" type="ORF">Lboz_3624</name>
</gene>
<dbReference type="SUPFAM" id="SSF48371">
    <property type="entry name" value="ARM repeat"/>
    <property type="match status" value="1"/>
</dbReference>
<dbReference type="PATRIC" id="fig|447.4.peg.3888"/>
<organism evidence="1 2">
    <name type="scientific">Legionella bozemanae</name>
    <name type="common">Fluoribacter bozemanae</name>
    <dbReference type="NCBI Taxonomy" id="447"/>
    <lineage>
        <taxon>Bacteria</taxon>
        <taxon>Pseudomonadati</taxon>
        <taxon>Pseudomonadota</taxon>
        <taxon>Gammaproteobacteria</taxon>
        <taxon>Legionellales</taxon>
        <taxon>Legionellaceae</taxon>
        <taxon>Legionella</taxon>
    </lineage>
</organism>
<dbReference type="EMBL" id="LNXU01000060">
    <property type="protein sequence ID" value="KTC66729.1"/>
    <property type="molecule type" value="Genomic_DNA"/>
</dbReference>
<keyword evidence="2" id="KW-1185">Reference proteome</keyword>
<evidence type="ECO:0000313" key="1">
    <source>
        <dbReference type="EMBL" id="KTC66729.1"/>
    </source>
</evidence>
<protein>
    <submittedName>
        <fullName evidence="1">HEAT repeat protein</fullName>
    </submittedName>
</protein>
<sequence length="637" mass="72989">MPLIDLKSYMFLSIFKQLPADELVNLLTSVGSKELFTRWRSINRETKIQAELILLSSQRADFVPYQQKLLQQFAANPSFSNQRTEQEKIVYLNTLKLCLRRNPYLSLIDRVHCLLLIQNLEGFRYHVNNSIFDQTLVRIEKKILTSDEITILVPQMTLEQKMRIGRALIQESEDLRWHNYPELDILIAWIPHSNESQRTTLIDVFLKKLEDDCVYIREGALSVLSALVPYCSEQQRIMLTDIFIQKLEDDFVHPCEAPLSTLSALVPYCSEQQRIMIIDIFIQKQEDDSVYVCRSALSGLSAVIPYCNEQQRIMLMNTFIEKLEDSLEDSKYYDKASEYWDDALEKAASVSAAALGGLSTLVPYCNEQQRTILIGIFIKELKAGCRSVREAALSGLVTLVPYCSGQQRITLINILIEKLKCEDWNTRRIALDGFTALVIQSNEEERMQLMSIFIECLGKENFSNCNLTTLVSMCSEKQRTQLMNALITQLDDRWWHCQPVLSELTALVPGCTEQQRIMLINIFLQHSKKGDERIRKAALPGLIALAPECSEEQSIMLLNELKNDLDNNQEAMSALCLIIFKILHSKKSELINHLVMLMAEIKTPSNLINALGIELIRTYLTQTLSSEHSAHINTFSL</sequence>
<evidence type="ECO:0000313" key="2">
    <source>
        <dbReference type="Proteomes" id="UP000054695"/>
    </source>
</evidence>
<dbReference type="STRING" id="447.Lboz_3624"/>
<proteinExistence type="predicted"/>
<accession>A0A0W0R6R0</accession>
<dbReference type="AlphaFoldDB" id="A0A0W0R6R0"/>
<reference evidence="1 2" key="1">
    <citation type="submission" date="2015-11" db="EMBL/GenBank/DDBJ databases">
        <title>Genomic analysis of 38 Legionella species identifies large and diverse effector repertoires.</title>
        <authorList>
            <person name="Burstein D."/>
            <person name="Amaro F."/>
            <person name="Zusman T."/>
            <person name="Lifshitz Z."/>
            <person name="Cohen O."/>
            <person name="Gilbert J.A."/>
            <person name="Pupko T."/>
            <person name="Shuman H.A."/>
            <person name="Segal G."/>
        </authorList>
    </citation>
    <scope>NUCLEOTIDE SEQUENCE [LARGE SCALE GENOMIC DNA]</scope>
    <source>
        <strain evidence="1 2">WIGA</strain>
    </source>
</reference>
<dbReference type="InterPro" id="IPR011989">
    <property type="entry name" value="ARM-like"/>
</dbReference>
<name>A0A0W0R6R0_LEGBO</name>